<keyword evidence="2" id="KW-1185">Reference proteome</keyword>
<gene>
    <name evidence="1" type="ORF">PC9H_010072</name>
</gene>
<dbReference type="Proteomes" id="UP000623687">
    <property type="component" value="Unassembled WGS sequence"/>
</dbReference>
<organism evidence="1 2">
    <name type="scientific">Pleurotus ostreatus</name>
    <name type="common">Oyster mushroom</name>
    <name type="synonym">White-rot fungus</name>
    <dbReference type="NCBI Taxonomy" id="5322"/>
    <lineage>
        <taxon>Eukaryota</taxon>
        <taxon>Fungi</taxon>
        <taxon>Dikarya</taxon>
        <taxon>Basidiomycota</taxon>
        <taxon>Agaricomycotina</taxon>
        <taxon>Agaricomycetes</taxon>
        <taxon>Agaricomycetidae</taxon>
        <taxon>Agaricales</taxon>
        <taxon>Pleurotineae</taxon>
        <taxon>Pleurotaceae</taxon>
        <taxon>Pleurotus</taxon>
    </lineage>
</organism>
<comment type="caution">
    <text evidence="1">The sequence shown here is derived from an EMBL/GenBank/DDBJ whole genome shotgun (WGS) entry which is preliminary data.</text>
</comment>
<evidence type="ECO:0000313" key="1">
    <source>
        <dbReference type="EMBL" id="KAF7424761.1"/>
    </source>
</evidence>
<protein>
    <recommendedName>
        <fullName evidence="3">F-box domain-containing protein</fullName>
    </recommendedName>
</protein>
<reference evidence="1" key="1">
    <citation type="submission" date="2019-07" db="EMBL/GenBank/DDBJ databases">
        <authorList>
            <person name="Palmer J.M."/>
        </authorList>
    </citation>
    <scope>NUCLEOTIDE SEQUENCE</scope>
    <source>
        <strain evidence="1">PC9</strain>
    </source>
</reference>
<sequence length="472" mass="55268">MEPKYHRLQPKTKQIPVELIANIIRIVADGNSQSNRPHFWTFSTLAAGSLVSRTWNFRVLRSQLTTQTTTTERESKLFKFGLSLAMAQLLKTPPEVSLRIAGYLPKQRDCLALSLVARNLRGLGEQALYSNIVLRLKHDAATDNIVELFYHAIKANQGRRDWVRSLSVIALRHTFTSRERKLIHRILCMLPRLINFSFEYPPVDVVDGNPFDLRRCFSYSAPLKSSLRTFTWLHAEILDERAFKSFLSYHSNIKYLAFDEDAFDVPKIGSQALPNLESLRAPIDAVLRMLPKRRVQRIKTVINRNTPPDWKLMRDKHFESIRVFSATIHRNDDVMAQALLDSLIRRMVNLEFLDVQDETAIVSLTLKNTKIKFLRLRNLRNELLIEWFFDELPLLECIEVKFHRNSPMNRFSERFYGDGRRSRTILWECMPNEEWLHDWRDVVIIHPYTNIPQSHIEDPYLLQRSMTSAQLL</sequence>
<evidence type="ECO:0008006" key="3">
    <source>
        <dbReference type="Google" id="ProtNLM"/>
    </source>
</evidence>
<dbReference type="OrthoDB" id="2903685at2759"/>
<dbReference type="EMBL" id="JACETU010000007">
    <property type="protein sequence ID" value="KAF7424761.1"/>
    <property type="molecule type" value="Genomic_DNA"/>
</dbReference>
<evidence type="ECO:0000313" key="2">
    <source>
        <dbReference type="Proteomes" id="UP000623687"/>
    </source>
</evidence>
<dbReference type="GeneID" id="59379890"/>
<dbReference type="VEuPathDB" id="FungiDB:PC9H_010072"/>
<dbReference type="AlphaFoldDB" id="A0A8H6ZSG2"/>
<accession>A0A8H6ZSG2</accession>
<name>A0A8H6ZSG2_PLEOS</name>
<dbReference type="RefSeq" id="XP_036628955.1">
    <property type="nucleotide sequence ID" value="XM_036779566.1"/>
</dbReference>
<proteinExistence type="predicted"/>